<gene>
    <name evidence="2" type="ORF">GCM10009801_42630</name>
</gene>
<name>A0ABP5HQV8_9ACTN</name>
<evidence type="ECO:0000313" key="2">
    <source>
        <dbReference type="EMBL" id="GAA2082693.1"/>
    </source>
</evidence>
<protein>
    <submittedName>
        <fullName evidence="2">Uncharacterized protein</fullName>
    </submittedName>
</protein>
<accession>A0ABP5HQV8</accession>
<feature type="region of interest" description="Disordered" evidence="1">
    <location>
        <begin position="56"/>
        <end position="102"/>
    </location>
</feature>
<keyword evidence="3" id="KW-1185">Reference proteome</keyword>
<proteinExistence type="predicted"/>
<reference evidence="3" key="1">
    <citation type="journal article" date="2019" name="Int. J. Syst. Evol. Microbiol.">
        <title>The Global Catalogue of Microorganisms (GCM) 10K type strain sequencing project: providing services to taxonomists for standard genome sequencing and annotation.</title>
        <authorList>
            <consortium name="The Broad Institute Genomics Platform"/>
            <consortium name="The Broad Institute Genome Sequencing Center for Infectious Disease"/>
            <person name="Wu L."/>
            <person name="Ma J."/>
        </authorList>
    </citation>
    <scope>NUCLEOTIDE SEQUENCE [LARGE SCALE GENOMIC DNA]</scope>
    <source>
        <strain evidence="3">JCM 15478</strain>
    </source>
</reference>
<comment type="caution">
    <text evidence="2">The sequence shown here is derived from an EMBL/GenBank/DDBJ whole genome shotgun (WGS) entry which is preliminary data.</text>
</comment>
<dbReference type="EMBL" id="BAAAPE010000011">
    <property type="protein sequence ID" value="GAA2082693.1"/>
    <property type="molecule type" value="Genomic_DNA"/>
</dbReference>
<evidence type="ECO:0000256" key="1">
    <source>
        <dbReference type="SAM" id="MobiDB-lite"/>
    </source>
</evidence>
<sequence>MRVPLLEAVEADEGEELPCPFRPFAPRYADGLQAELDVAARGAPGQQGVLLEDGAPVVAGPRHGHAVDQDAAGCGPGEPAEQVEQRGLAAAGGADEDRELAGRDVQVDAVEGGEGGGGGGASAFRTALRAGEGLADPLETYLRALRRLGHRPRLLG</sequence>
<dbReference type="Proteomes" id="UP001500016">
    <property type="component" value="Unassembled WGS sequence"/>
</dbReference>
<organism evidence="2 3">
    <name type="scientific">Streptomyces albiaxialis</name>
    <dbReference type="NCBI Taxonomy" id="329523"/>
    <lineage>
        <taxon>Bacteria</taxon>
        <taxon>Bacillati</taxon>
        <taxon>Actinomycetota</taxon>
        <taxon>Actinomycetes</taxon>
        <taxon>Kitasatosporales</taxon>
        <taxon>Streptomycetaceae</taxon>
        <taxon>Streptomyces</taxon>
    </lineage>
</organism>
<evidence type="ECO:0000313" key="3">
    <source>
        <dbReference type="Proteomes" id="UP001500016"/>
    </source>
</evidence>